<reference evidence="1" key="1">
    <citation type="submission" date="2022-09" db="EMBL/GenBank/DDBJ databases">
        <title>Intensive care unit water sources are persistently colonized with multi-drug resistant bacteria and are the site of extensive horizontal gene transfer of antibiotic resistance genes.</title>
        <authorList>
            <person name="Diorio-Toth L."/>
        </authorList>
    </citation>
    <scope>NUCLEOTIDE SEQUENCE</scope>
    <source>
        <strain evidence="1">GD03649</strain>
    </source>
</reference>
<dbReference type="Proteomes" id="UP001162261">
    <property type="component" value="Unassembled WGS sequence"/>
</dbReference>
<dbReference type="RefSeq" id="WP_279693877.1">
    <property type="nucleotide sequence ID" value="NZ_JAOCCI010000032.1"/>
</dbReference>
<proteinExistence type="predicted"/>
<gene>
    <name evidence="1" type="ORF">N5J46_15520</name>
</gene>
<comment type="caution">
    <text evidence="1">The sequence shown here is derived from an EMBL/GenBank/DDBJ whole genome shotgun (WGS) entry which is preliminary data.</text>
</comment>
<evidence type="ECO:0000313" key="1">
    <source>
        <dbReference type="EMBL" id="MDH2173805.1"/>
    </source>
</evidence>
<dbReference type="EMBL" id="JAOCLH010000041">
    <property type="protein sequence ID" value="MDH2173805.1"/>
    <property type="molecule type" value="Genomic_DNA"/>
</dbReference>
<evidence type="ECO:0000313" key="2">
    <source>
        <dbReference type="Proteomes" id="UP001162261"/>
    </source>
</evidence>
<protein>
    <submittedName>
        <fullName evidence="1">Uncharacterized protein</fullName>
    </submittedName>
</protein>
<sequence>MGYFGTVQSAIASNKTLLRYSERTQSIAKELAQQYNDALHTDVALQAIDNLIAQIDKTKLNISIEDFSKAIIHSYSIKNIQYPQRFDTYIAMQYLNKIDSIKVDMNTKNSGWLSQKISEIEKHLDRISLVKLQLAKNLKDLQSQNGGHLWIDTDFIEPATETLQASLEQVQDLEDRLYLLNLTYQDHL</sequence>
<accession>A0AA42XHU1</accession>
<organism evidence="1 2">
    <name type="scientific">Acinetobacter johnsonii</name>
    <dbReference type="NCBI Taxonomy" id="40214"/>
    <lineage>
        <taxon>Bacteria</taxon>
        <taxon>Pseudomonadati</taxon>
        <taxon>Pseudomonadota</taxon>
        <taxon>Gammaproteobacteria</taxon>
        <taxon>Moraxellales</taxon>
        <taxon>Moraxellaceae</taxon>
        <taxon>Acinetobacter</taxon>
    </lineage>
</organism>
<dbReference type="AlphaFoldDB" id="A0AA42XHU1"/>
<name>A0AA42XHU1_ACIJO</name>